<dbReference type="EMBL" id="JXLP01000001">
    <property type="protein sequence ID" value="KIL80747.1"/>
    <property type="molecule type" value="Genomic_DNA"/>
</dbReference>
<name>A0ABR5B177_BACBA</name>
<dbReference type="NCBIfam" id="TIGR01593">
    <property type="entry name" value="holin_tox_secr"/>
    <property type="match status" value="1"/>
</dbReference>
<organism evidence="7 8">
    <name type="scientific">Bacillus badius</name>
    <dbReference type="NCBI Taxonomy" id="1455"/>
    <lineage>
        <taxon>Bacteria</taxon>
        <taxon>Bacillati</taxon>
        <taxon>Bacillota</taxon>
        <taxon>Bacilli</taxon>
        <taxon>Bacillales</taxon>
        <taxon>Bacillaceae</taxon>
        <taxon>Pseudobacillus</taxon>
    </lineage>
</organism>
<keyword evidence="4 6" id="KW-0472">Membrane</keyword>
<evidence type="ECO:0000313" key="8">
    <source>
        <dbReference type="Proteomes" id="UP000031982"/>
    </source>
</evidence>
<feature type="transmembrane region" description="Helical" evidence="6">
    <location>
        <begin position="12"/>
        <end position="29"/>
    </location>
</feature>
<evidence type="ECO:0000256" key="6">
    <source>
        <dbReference type="SAM" id="Phobius"/>
    </source>
</evidence>
<feature type="transmembrane region" description="Helical" evidence="6">
    <location>
        <begin position="35"/>
        <end position="57"/>
    </location>
</feature>
<keyword evidence="3 6" id="KW-1133">Transmembrane helix</keyword>
<dbReference type="Proteomes" id="UP000031982">
    <property type="component" value="Unassembled WGS sequence"/>
</dbReference>
<evidence type="ECO:0000256" key="3">
    <source>
        <dbReference type="ARBA" id="ARBA00022989"/>
    </source>
</evidence>
<protein>
    <submittedName>
        <fullName evidence="7">Holin</fullName>
    </submittedName>
</protein>
<dbReference type="Pfam" id="PF05105">
    <property type="entry name" value="Phage_holin_4_1"/>
    <property type="match status" value="1"/>
</dbReference>
<evidence type="ECO:0000256" key="2">
    <source>
        <dbReference type="ARBA" id="ARBA00022692"/>
    </source>
</evidence>
<keyword evidence="2 6" id="KW-0812">Transmembrane</keyword>
<proteinExistence type="inferred from homology"/>
<feature type="transmembrane region" description="Helical" evidence="6">
    <location>
        <begin position="69"/>
        <end position="90"/>
    </location>
</feature>
<accession>A0ABR5B177</accession>
<comment type="caution">
    <text evidence="7">The sequence shown here is derived from an EMBL/GenBank/DDBJ whole genome shotgun (WGS) entry which is preliminary data.</text>
</comment>
<sequence length="167" mass="18174">MGGKRMQHNTDTLWNTVTGGAFMSAAYLFGGVDQLVIALIILMSADYISGLTAAFFFRKNVESKKAFKGLMKKAAMLLAVIVANQLDIVSGSGGHFMRNAMILFLIGMEGISFIENLGHMGVQVPAQISHAFAQLKEDNEEASASVVEVTTKTEIKQVEEEKKEGRK</sequence>
<keyword evidence="8" id="KW-1185">Reference proteome</keyword>
<evidence type="ECO:0000256" key="4">
    <source>
        <dbReference type="ARBA" id="ARBA00023136"/>
    </source>
</evidence>
<evidence type="ECO:0000313" key="7">
    <source>
        <dbReference type="EMBL" id="KIL80747.1"/>
    </source>
</evidence>
<evidence type="ECO:0000256" key="1">
    <source>
        <dbReference type="ARBA" id="ARBA00004141"/>
    </source>
</evidence>
<gene>
    <name evidence="7" type="ORF">SD77_0595</name>
</gene>
<evidence type="ECO:0000256" key="5">
    <source>
        <dbReference type="ARBA" id="ARBA00023600"/>
    </source>
</evidence>
<comment type="subcellular location">
    <subcellularLocation>
        <location evidence="1">Membrane</location>
        <topology evidence="1">Multi-pass membrane protein</topology>
    </subcellularLocation>
</comment>
<comment type="similarity">
    <text evidence="5">Belongs to the bacteriophage holin family. Cp-1 holin subfamily.</text>
</comment>
<dbReference type="InterPro" id="IPR006480">
    <property type="entry name" value="Phage_holin_4_1"/>
</dbReference>
<reference evidence="7 8" key="1">
    <citation type="submission" date="2015-01" db="EMBL/GenBank/DDBJ databases">
        <title>Genome Assembly of Bacillus badius MTCC 1458.</title>
        <authorList>
            <person name="Verma A."/>
            <person name="Khatri I."/>
            <person name="Mual P."/>
            <person name="Subramanian S."/>
            <person name="Krishnamurthi S."/>
        </authorList>
    </citation>
    <scope>NUCLEOTIDE SEQUENCE [LARGE SCALE GENOMIC DNA]</scope>
    <source>
        <strain evidence="7 8">MTCC 1458</strain>
    </source>
</reference>